<accession>A0A1B2DF66</accession>
<dbReference type="InterPro" id="IPR050490">
    <property type="entry name" value="Bact_solute-bd_prot1"/>
</dbReference>
<dbReference type="PANTHER" id="PTHR43649">
    <property type="entry name" value="ARABINOSE-BINDING PROTEIN-RELATED"/>
    <property type="match status" value="1"/>
</dbReference>
<dbReference type="AlphaFoldDB" id="A0A1B2DF66"/>
<dbReference type="PANTHER" id="PTHR43649:SF12">
    <property type="entry name" value="DIACETYLCHITOBIOSE BINDING PROTEIN DASA"/>
    <property type="match status" value="1"/>
</dbReference>
<reference evidence="2" key="1">
    <citation type="submission" date="2016-08" db="EMBL/GenBank/DDBJ databases">
        <title>Complete Genome Seqeunce of Paenibacillus sp. BIHB 4019 from tea rhizoplane.</title>
        <authorList>
            <person name="Thakur R."/>
            <person name="Swarnkar M.K."/>
            <person name="Gulati A."/>
        </authorList>
    </citation>
    <scope>NUCLEOTIDE SEQUENCE [LARGE SCALE GENOMIC DNA]</scope>
    <source>
        <strain evidence="2">BIHB4019</strain>
    </source>
</reference>
<gene>
    <name evidence="2" type="ORF">BBD42_07720</name>
</gene>
<sequence>MKKLWVVLALLVLVIGIYLAFGQKKQQSASPEASPAKPAEKISLSFWTYYGGWEDTIKAFNDLYPEVAIKVTEVTYADQVKKYTEALASGSVPDVIMLDSAAFPNFGDSDKLENLLDAPYNAGEYKAGFSQPLWDSNLSFDGKRLIGWPLSSSPKVTYYREDILKKYGFLTDPEKLATYMDDPDNWVKMNNTLQNKGVRITQWYGETINLFASAQKTGLVNDNHQFAFNNDTFEQAIALTQRLKEHVPGVNIWEESGEQAVRDGKLAMVYLGIWGDSVLEQWAPETAGKWRQTRLPLKLNGWENSSVFLLPSGGKHKEMAWAFMNYVVTDHAKYGLGNAVPAYAPVLSKSSQKPEPSTFLGGQIVYPLNVELASKMHERKYTALDNEVQKLWNEQLAKGMEKGWKPKAILDQAEKEINRSLADLASKAGATAPAADAAGSASTDAAAASEGASSAPAKP</sequence>
<protein>
    <recommendedName>
        <fullName evidence="3">ABC transporter substrate-binding protein</fullName>
    </recommendedName>
</protein>
<organism evidence="2">
    <name type="scientific">Paenibacillus sp. BIHB 4019</name>
    <dbReference type="NCBI Taxonomy" id="1870819"/>
    <lineage>
        <taxon>Bacteria</taxon>
        <taxon>Bacillati</taxon>
        <taxon>Bacillota</taxon>
        <taxon>Bacilli</taxon>
        <taxon>Bacillales</taxon>
        <taxon>Paenibacillaceae</taxon>
        <taxon>Paenibacillus</taxon>
    </lineage>
</organism>
<feature type="region of interest" description="Disordered" evidence="1">
    <location>
        <begin position="428"/>
        <end position="459"/>
    </location>
</feature>
<dbReference type="InterPro" id="IPR006059">
    <property type="entry name" value="SBP"/>
</dbReference>
<dbReference type="Gene3D" id="3.40.190.10">
    <property type="entry name" value="Periplasmic binding protein-like II"/>
    <property type="match status" value="1"/>
</dbReference>
<evidence type="ECO:0008006" key="3">
    <source>
        <dbReference type="Google" id="ProtNLM"/>
    </source>
</evidence>
<dbReference type="EMBL" id="CP016808">
    <property type="protein sequence ID" value="ANY66358.1"/>
    <property type="molecule type" value="Genomic_DNA"/>
</dbReference>
<name>A0A1B2DF66_9BACL</name>
<evidence type="ECO:0000256" key="1">
    <source>
        <dbReference type="SAM" id="MobiDB-lite"/>
    </source>
</evidence>
<evidence type="ECO:0000313" key="2">
    <source>
        <dbReference type="EMBL" id="ANY66358.1"/>
    </source>
</evidence>
<dbReference type="SUPFAM" id="SSF53850">
    <property type="entry name" value="Periplasmic binding protein-like II"/>
    <property type="match status" value="1"/>
</dbReference>
<proteinExistence type="predicted"/>
<dbReference type="Pfam" id="PF13416">
    <property type="entry name" value="SBP_bac_8"/>
    <property type="match status" value="1"/>
</dbReference>
<dbReference type="RefSeq" id="WP_099517701.1">
    <property type="nucleotide sequence ID" value="NZ_CP016808.1"/>
</dbReference>